<gene>
    <name evidence="8" type="ordered locus">Rcas_0238</name>
</gene>
<feature type="domain" description="RNA polymerase sigma-70 region 4" evidence="7">
    <location>
        <begin position="135"/>
        <end position="181"/>
    </location>
</feature>
<sequence length="197" mass="22444">MVYPSPPTDSRNESEAQIIARAKAGDADAISMLYERYAPQVRRYIVSRLGDPVLAEDVCSDVFVKMLEGLDRYEDRGWPFSAWLYRIAYARTMDMLRQARRRPSVPLDESAPHALEPPDEAVISRIAYHELRSVMRVLTRDQRLVLRLRFDEDRTLAEIAESLGRTVGSVKALQHRGLTRLAEALADHPAHQPVSVF</sequence>
<keyword evidence="3" id="KW-0731">Sigma factor</keyword>
<dbReference type="InterPro" id="IPR014284">
    <property type="entry name" value="RNA_pol_sigma-70_dom"/>
</dbReference>
<dbReference type="GO" id="GO:0016987">
    <property type="term" value="F:sigma factor activity"/>
    <property type="evidence" value="ECO:0007669"/>
    <property type="project" value="UniProtKB-KW"/>
</dbReference>
<dbReference type="GO" id="GO:0006352">
    <property type="term" value="P:DNA-templated transcription initiation"/>
    <property type="evidence" value="ECO:0007669"/>
    <property type="project" value="InterPro"/>
</dbReference>
<evidence type="ECO:0000256" key="3">
    <source>
        <dbReference type="ARBA" id="ARBA00023082"/>
    </source>
</evidence>
<keyword evidence="5" id="KW-0804">Transcription</keyword>
<keyword evidence="9" id="KW-1185">Reference proteome</keyword>
<dbReference type="InterPro" id="IPR007627">
    <property type="entry name" value="RNA_pol_sigma70_r2"/>
</dbReference>
<dbReference type="RefSeq" id="WP_011997776.1">
    <property type="nucleotide sequence ID" value="NC_009767.1"/>
</dbReference>
<dbReference type="PANTHER" id="PTHR43133">
    <property type="entry name" value="RNA POLYMERASE ECF-TYPE SIGMA FACTO"/>
    <property type="match status" value="1"/>
</dbReference>
<reference evidence="8 9" key="1">
    <citation type="submission" date="2007-08" db="EMBL/GenBank/DDBJ databases">
        <title>Complete sequence of Roseiflexus castenholzii DSM 13941.</title>
        <authorList>
            <consortium name="US DOE Joint Genome Institute"/>
            <person name="Copeland A."/>
            <person name="Lucas S."/>
            <person name="Lapidus A."/>
            <person name="Barry K."/>
            <person name="Glavina del Rio T."/>
            <person name="Dalin E."/>
            <person name="Tice H."/>
            <person name="Pitluck S."/>
            <person name="Thompson L.S."/>
            <person name="Brettin T."/>
            <person name="Bruce D."/>
            <person name="Detter J.C."/>
            <person name="Han C."/>
            <person name="Tapia R."/>
            <person name="Schmutz J."/>
            <person name="Larimer F."/>
            <person name="Land M."/>
            <person name="Hauser L."/>
            <person name="Kyrpides N."/>
            <person name="Mikhailova N."/>
            <person name="Bryant D.A."/>
            <person name="Hanada S."/>
            <person name="Tsukatani Y."/>
            <person name="Richardson P."/>
        </authorList>
    </citation>
    <scope>NUCLEOTIDE SEQUENCE [LARGE SCALE GENOMIC DNA]</scope>
    <source>
        <strain evidence="9">DSM 13941 / HLO8</strain>
    </source>
</reference>
<dbReference type="KEGG" id="rca:Rcas_0238"/>
<dbReference type="SUPFAM" id="SSF88659">
    <property type="entry name" value="Sigma3 and sigma4 domains of RNA polymerase sigma factors"/>
    <property type="match status" value="1"/>
</dbReference>
<evidence type="ECO:0000259" key="7">
    <source>
        <dbReference type="Pfam" id="PF04545"/>
    </source>
</evidence>
<dbReference type="EMBL" id="CP000804">
    <property type="protein sequence ID" value="ABU56371.1"/>
    <property type="molecule type" value="Genomic_DNA"/>
</dbReference>
<dbReference type="InterPro" id="IPR007630">
    <property type="entry name" value="RNA_pol_sigma70_r4"/>
</dbReference>
<dbReference type="Pfam" id="PF04545">
    <property type="entry name" value="Sigma70_r4"/>
    <property type="match status" value="1"/>
</dbReference>
<feature type="domain" description="RNA polymerase sigma-70 region 2" evidence="6">
    <location>
        <begin position="33"/>
        <end position="102"/>
    </location>
</feature>
<dbReference type="InterPro" id="IPR036388">
    <property type="entry name" value="WH-like_DNA-bd_sf"/>
</dbReference>
<dbReference type="NCBIfam" id="TIGR02937">
    <property type="entry name" value="sigma70-ECF"/>
    <property type="match status" value="1"/>
</dbReference>
<dbReference type="eggNOG" id="COG1595">
    <property type="taxonomic scope" value="Bacteria"/>
</dbReference>
<dbReference type="GO" id="GO:0003677">
    <property type="term" value="F:DNA binding"/>
    <property type="evidence" value="ECO:0007669"/>
    <property type="project" value="UniProtKB-KW"/>
</dbReference>
<dbReference type="Gene3D" id="1.10.1740.10">
    <property type="match status" value="1"/>
</dbReference>
<accession>A7NFY4</accession>
<keyword evidence="2" id="KW-0805">Transcription regulation</keyword>
<evidence type="ECO:0000256" key="2">
    <source>
        <dbReference type="ARBA" id="ARBA00023015"/>
    </source>
</evidence>
<evidence type="ECO:0000256" key="4">
    <source>
        <dbReference type="ARBA" id="ARBA00023125"/>
    </source>
</evidence>
<dbReference type="PANTHER" id="PTHR43133:SF57">
    <property type="entry name" value="RNA POLYMERASE SIGMA-70 FACTOR"/>
    <property type="match status" value="1"/>
</dbReference>
<dbReference type="HOGENOM" id="CLU_047691_3_4_0"/>
<dbReference type="InterPro" id="IPR013325">
    <property type="entry name" value="RNA_pol_sigma_r2"/>
</dbReference>
<dbReference type="OrthoDB" id="157311at2"/>
<organism evidence="8 9">
    <name type="scientific">Roseiflexus castenholzii (strain DSM 13941 / HLO8)</name>
    <dbReference type="NCBI Taxonomy" id="383372"/>
    <lineage>
        <taxon>Bacteria</taxon>
        <taxon>Bacillati</taxon>
        <taxon>Chloroflexota</taxon>
        <taxon>Chloroflexia</taxon>
        <taxon>Chloroflexales</taxon>
        <taxon>Roseiflexineae</taxon>
        <taxon>Roseiflexaceae</taxon>
        <taxon>Roseiflexus</taxon>
    </lineage>
</organism>
<dbReference type="AlphaFoldDB" id="A7NFY4"/>
<evidence type="ECO:0000256" key="5">
    <source>
        <dbReference type="ARBA" id="ARBA00023163"/>
    </source>
</evidence>
<dbReference type="Proteomes" id="UP000000263">
    <property type="component" value="Chromosome"/>
</dbReference>
<evidence type="ECO:0000313" key="9">
    <source>
        <dbReference type="Proteomes" id="UP000000263"/>
    </source>
</evidence>
<keyword evidence="4" id="KW-0238">DNA-binding</keyword>
<dbReference type="Gene3D" id="1.10.10.10">
    <property type="entry name" value="Winged helix-like DNA-binding domain superfamily/Winged helix DNA-binding domain"/>
    <property type="match status" value="1"/>
</dbReference>
<dbReference type="Pfam" id="PF04542">
    <property type="entry name" value="Sigma70_r2"/>
    <property type="match status" value="1"/>
</dbReference>
<evidence type="ECO:0000259" key="6">
    <source>
        <dbReference type="Pfam" id="PF04542"/>
    </source>
</evidence>
<dbReference type="STRING" id="383372.Rcas_0238"/>
<evidence type="ECO:0000256" key="1">
    <source>
        <dbReference type="ARBA" id="ARBA00010641"/>
    </source>
</evidence>
<dbReference type="InterPro" id="IPR039425">
    <property type="entry name" value="RNA_pol_sigma-70-like"/>
</dbReference>
<protein>
    <submittedName>
        <fullName evidence="8">RNA polymerase, sigma-24 subunit, ECF subfamily</fullName>
    </submittedName>
</protein>
<name>A7NFY4_ROSCS</name>
<proteinExistence type="inferred from homology"/>
<comment type="similarity">
    <text evidence="1">Belongs to the sigma-70 factor family. ECF subfamily.</text>
</comment>
<dbReference type="CDD" id="cd06171">
    <property type="entry name" value="Sigma70_r4"/>
    <property type="match status" value="1"/>
</dbReference>
<evidence type="ECO:0000313" key="8">
    <source>
        <dbReference type="EMBL" id="ABU56371.1"/>
    </source>
</evidence>
<dbReference type="SUPFAM" id="SSF88946">
    <property type="entry name" value="Sigma2 domain of RNA polymerase sigma factors"/>
    <property type="match status" value="1"/>
</dbReference>
<dbReference type="InterPro" id="IPR013324">
    <property type="entry name" value="RNA_pol_sigma_r3/r4-like"/>
</dbReference>